<dbReference type="EMBL" id="JAGMUV010000003">
    <property type="protein sequence ID" value="KAH7165627.1"/>
    <property type="molecule type" value="Genomic_DNA"/>
</dbReference>
<evidence type="ECO:0000313" key="1">
    <source>
        <dbReference type="EMBL" id="KAH7127603.1"/>
    </source>
</evidence>
<proteinExistence type="predicted"/>
<keyword evidence="3" id="KW-1185">Reference proteome</keyword>
<dbReference type="Proteomes" id="UP000738349">
    <property type="component" value="Unassembled WGS sequence"/>
</dbReference>
<sequence length="145" mass="16713">MNVQRNTLHAPSNSGFGSRYALSIYDLDTELSRDTETLNKLKAAVAGCGLKETRTIKTWRLSDSERVALAIFETEVFLRLRLFRGNRRFKNWIKNERYFLRRLAAKPASEISPEEIAFLESLADINEGWMMQVMRNVAIINAQND</sequence>
<organism evidence="2 3">
    <name type="scientific">Dactylonectria macrodidyma</name>
    <dbReference type="NCBI Taxonomy" id="307937"/>
    <lineage>
        <taxon>Eukaryota</taxon>
        <taxon>Fungi</taxon>
        <taxon>Dikarya</taxon>
        <taxon>Ascomycota</taxon>
        <taxon>Pezizomycotina</taxon>
        <taxon>Sordariomycetes</taxon>
        <taxon>Hypocreomycetidae</taxon>
        <taxon>Hypocreales</taxon>
        <taxon>Nectriaceae</taxon>
        <taxon>Dactylonectria</taxon>
    </lineage>
</organism>
<dbReference type="AlphaFoldDB" id="A0A9P9FMD0"/>
<gene>
    <name evidence="2" type="ORF">EDB81DRAFT_877996</name>
    <name evidence="1" type="ORF">EDB81DRAFT_889399</name>
</gene>
<dbReference type="EMBL" id="JAGMUV010000019">
    <property type="protein sequence ID" value="KAH7127603.1"/>
    <property type="molecule type" value="Genomic_DNA"/>
</dbReference>
<protein>
    <submittedName>
        <fullName evidence="2">Uncharacterized protein</fullName>
    </submittedName>
</protein>
<evidence type="ECO:0000313" key="2">
    <source>
        <dbReference type="EMBL" id="KAH7165627.1"/>
    </source>
</evidence>
<reference evidence="2" key="1">
    <citation type="journal article" date="2021" name="Nat. Commun.">
        <title>Genetic determinants of endophytism in the Arabidopsis root mycobiome.</title>
        <authorList>
            <person name="Mesny F."/>
            <person name="Miyauchi S."/>
            <person name="Thiergart T."/>
            <person name="Pickel B."/>
            <person name="Atanasova L."/>
            <person name="Karlsson M."/>
            <person name="Huettel B."/>
            <person name="Barry K.W."/>
            <person name="Haridas S."/>
            <person name="Chen C."/>
            <person name="Bauer D."/>
            <person name="Andreopoulos W."/>
            <person name="Pangilinan J."/>
            <person name="LaButti K."/>
            <person name="Riley R."/>
            <person name="Lipzen A."/>
            <person name="Clum A."/>
            <person name="Drula E."/>
            <person name="Henrissat B."/>
            <person name="Kohler A."/>
            <person name="Grigoriev I.V."/>
            <person name="Martin F.M."/>
            <person name="Hacquard S."/>
        </authorList>
    </citation>
    <scope>NUCLEOTIDE SEQUENCE</scope>
    <source>
        <strain evidence="2">MPI-CAGE-AT-0147</strain>
    </source>
</reference>
<accession>A0A9P9FMD0</accession>
<name>A0A9P9FMD0_9HYPO</name>
<comment type="caution">
    <text evidence="2">The sequence shown here is derived from an EMBL/GenBank/DDBJ whole genome shotgun (WGS) entry which is preliminary data.</text>
</comment>
<evidence type="ECO:0000313" key="3">
    <source>
        <dbReference type="Proteomes" id="UP000738349"/>
    </source>
</evidence>